<dbReference type="AlphaFoldDB" id="A0AAD7WBJ1"/>
<evidence type="ECO:0000313" key="7">
    <source>
        <dbReference type="Proteomes" id="UP001221898"/>
    </source>
</evidence>
<evidence type="ECO:0000256" key="3">
    <source>
        <dbReference type="RuleBase" id="RU000682"/>
    </source>
</evidence>
<feature type="region of interest" description="Disordered" evidence="4">
    <location>
        <begin position="1"/>
        <end position="92"/>
    </location>
</feature>
<feature type="compositionally biased region" description="Gly residues" evidence="4">
    <location>
        <begin position="130"/>
        <end position="139"/>
    </location>
</feature>
<reference evidence="6" key="1">
    <citation type="journal article" date="2023" name="Science">
        <title>Genome structures resolve the early diversification of teleost fishes.</title>
        <authorList>
            <person name="Parey E."/>
            <person name="Louis A."/>
            <person name="Montfort J."/>
            <person name="Bouchez O."/>
            <person name="Roques C."/>
            <person name="Iampietro C."/>
            <person name="Lluch J."/>
            <person name="Castinel A."/>
            <person name="Donnadieu C."/>
            <person name="Desvignes T."/>
            <person name="Floi Bucao C."/>
            <person name="Jouanno E."/>
            <person name="Wen M."/>
            <person name="Mejri S."/>
            <person name="Dirks R."/>
            <person name="Jansen H."/>
            <person name="Henkel C."/>
            <person name="Chen W.J."/>
            <person name="Zahm M."/>
            <person name="Cabau C."/>
            <person name="Klopp C."/>
            <person name="Thompson A.W."/>
            <person name="Robinson-Rechavi M."/>
            <person name="Braasch I."/>
            <person name="Lecointre G."/>
            <person name="Bobe J."/>
            <person name="Postlethwait J.H."/>
            <person name="Berthelot C."/>
            <person name="Roest Crollius H."/>
            <person name="Guiguen Y."/>
        </authorList>
    </citation>
    <scope>NUCLEOTIDE SEQUENCE</scope>
    <source>
        <strain evidence="6">NC1722</strain>
    </source>
</reference>
<dbReference type="Gene3D" id="1.10.10.60">
    <property type="entry name" value="Homeodomain-like"/>
    <property type="match status" value="1"/>
</dbReference>
<evidence type="ECO:0000313" key="6">
    <source>
        <dbReference type="EMBL" id="KAJ8391047.1"/>
    </source>
</evidence>
<proteinExistence type="predicted"/>
<dbReference type="EMBL" id="JAINUG010000162">
    <property type="protein sequence ID" value="KAJ8391047.1"/>
    <property type="molecule type" value="Genomic_DNA"/>
</dbReference>
<comment type="caution">
    <text evidence="6">The sequence shown here is derived from an EMBL/GenBank/DDBJ whole genome shotgun (WGS) entry which is preliminary data.</text>
</comment>
<protein>
    <recommendedName>
        <fullName evidence="5">Homeobox domain-containing protein</fullName>
    </recommendedName>
</protein>
<sequence length="272" mass="30193">MPQLVQGSRELHPLHLHKGDSRNQNQNQNPAGGSGDSPSPKTLSHSIEEILRKPSSLGKEWRGEVGGGTASDRAGERKPRKYPVRSAPQDREDALYELRVTGSWIAARPSSDRSGAPRPRSPVTPPESQGEGGQRGGQEGPHCQAQHVERKGRRRVRTTFTTTQLEELERVFQVTHYPDVQTRDQLASLTQLPEGRVQNEGMVLMSPLIGSSLPQSYPLRHKLGFSGLPSLPFGYSPHCLPKLHPHFVSYPPPQPLTLSWLQQCPTIRDHFS</sequence>
<keyword evidence="2 3" id="KW-0371">Homeobox</keyword>
<dbReference type="Proteomes" id="UP001221898">
    <property type="component" value="Unassembled WGS sequence"/>
</dbReference>
<name>A0AAD7WBJ1_9TELE</name>
<dbReference type="InterPro" id="IPR001356">
    <property type="entry name" value="HD"/>
</dbReference>
<feature type="compositionally biased region" description="Basic and acidic residues" evidence="4">
    <location>
        <begin position="9"/>
        <end position="21"/>
    </location>
</feature>
<evidence type="ECO:0000259" key="5">
    <source>
        <dbReference type="PROSITE" id="PS50071"/>
    </source>
</evidence>
<accession>A0AAD7WBJ1</accession>
<gene>
    <name evidence="6" type="ORF">AAFF_G00096680</name>
</gene>
<keyword evidence="2 3" id="KW-0238">DNA-binding</keyword>
<feature type="compositionally biased region" description="Polar residues" evidence="4">
    <location>
        <begin position="22"/>
        <end position="45"/>
    </location>
</feature>
<dbReference type="InterPro" id="IPR009057">
    <property type="entry name" value="Homeodomain-like_sf"/>
</dbReference>
<feature type="region of interest" description="Disordered" evidence="4">
    <location>
        <begin position="106"/>
        <end position="156"/>
    </location>
</feature>
<keyword evidence="2 3" id="KW-0539">Nucleus</keyword>
<dbReference type="GO" id="GO:0000977">
    <property type="term" value="F:RNA polymerase II transcription regulatory region sequence-specific DNA binding"/>
    <property type="evidence" value="ECO:0007669"/>
    <property type="project" value="TreeGrafter"/>
</dbReference>
<dbReference type="CDD" id="cd00086">
    <property type="entry name" value="homeodomain"/>
    <property type="match status" value="1"/>
</dbReference>
<dbReference type="PROSITE" id="PS50071">
    <property type="entry name" value="HOMEOBOX_2"/>
    <property type="match status" value="1"/>
</dbReference>
<evidence type="ECO:0000256" key="4">
    <source>
        <dbReference type="SAM" id="MobiDB-lite"/>
    </source>
</evidence>
<dbReference type="PANTHER" id="PTHR24329:SF362">
    <property type="entry name" value="INTESTINE-SPECIFIC HOMEOBOX"/>
    <property type="match status" value="1"/>
</dbReference>
<dbReference type="GO" id="GO:0000981">
    <property type="term" value="F:DNA-binding transcription factor activity, RNA polymerase II-specific"/>
    <property type="evidence" value="ECO:0007669"/>
    <property type="project" value="TreeGrafter"/>
</dbReference>
<dbReference type="InterPro" id="IPR050649">
    <property type="entry name" value="Paired_Homeobox_TFs"/>
</dbReference>
<keyword evidence="7" id="KW-1185">Reference proteome</keyword>
<feature type="DNA-binding region" description="Homeobox" evidence="2">
    <location>
        <begin position="153"/>
        <end position="199"/>
    </location>
</feature>
<organism evidence="6 7">
    <name type="scientific">Aldrovandia affinis</name>
    <dbReference type="NCBI Taxonomy" id="143900"/>
    <lineage>
        <taxon>Eukaryota</taxon>
        <taxon>Metazoa</taxon>
        <taxon>Chordata</taxon>
        <taxon>Craniata</taxon>
        <taxon>Vertebrata</taxon>
        <taxon>Euteleostomi</taxon>
        <taxon>Actinopterygii</taxon>
        <taxon>Neopterygii</taxon>
        <taxon>Teleostei</taxon>
        <taxon>Notacanthiformes</taxon>
        <taxon>Halosauridae</taxon>
        <taxon>Aldrovandia</taxon>
    </lineage>
</organism>
<evidence type="ECO:0000256" key="2">
    <source>
        <dbReference type="PROSITE-ProRule" id="PRU00108"/>
    </source>
</evidence>
<comment type="subcellular location">
    <subcellularLocation>
        <location evidence="1 2 3">Nucleus</location>
    </subcellularLocation>
</comment>
<dbReference type="GO" id="GO:0005634">
    <property type="term" value="C:nucleus"/>
    <property type="evidence" value="ECO:0007669"/>
    <property type="project" value="UniProtKB-SubCell"/>
</dbReference>
<feature type="domain" description="Homeobox" evidence="5">
    <location>
        <begin position="151"/>
        <end position="198"/>
    </location>
</feature>
<evidence type="ECO:0000256" key="1">
    <source>
        <dbReference type="ARBA" id="ARBA00004123"/>
    </source>
</evidence>
<dbReference type="Pfam" id="PF00046">
    <property type="entry name" value="Homeodomain"/>
    <property type="match status" value="1"/>
</dbReference>
<dbReference type="PANTHER" id="PTHR24329">
    <property type="entry name" value="HOMEOBOX PROTEIN ARISTALESS"/>
    <property type="match status" value="1"/>
</dbReference>
<dbReference type="SMART" id="SM00389">
    <property type="entry name" value="HOX"/>
    <property type="match status" value="1"/>
</dbReference>
<dbReference type="SUPFAM" id="SSF46689">
    <property type="entry name" value="Homeodomain-like"/>
    <property type="match status" value="1"/>
</dbReference>